<dbReference type="EMBL" id="CM039434">
    <property type="protein sequence ID" value="KAI4323948.1"/>
    <property type="molecule type" value="Genomic_DNA"/>
</dbReference>
<reference evidence="1 2" key="1">
    <citation type="journal article" date="2022" name="DNA Res.">
        <title>Chromosomal-level genome assembly of the orchid tree Bauhinia variegata (Leguminosae; Cercidoideae) supports the allotetraploid origin hypothesis of Bauhinia.</title>
        <authorList>
            <person name="Zhong Y."/>
            <person name="Chen Y."/>
            <person name="Zheng D."/>
            <person name="Pang J."/>
            <person name="Liu Y."/>
            <person name="Luo S."/>
            <person name="Meng S."/>
            <person name="Qian L."/>
            <person name="Wei D."/>
            <person name="Dai S."/>
            <person name="Zhou R."/>
        </authorList>
    </citation>
    <scope>NUCLEOTIDE SEQUENCE [LARGE SCALE GENOMIC DNA]</scope>
    <source>
        <strain evidence="1">BV-YZ2020</strain>
    </source>
</reference>
<sequence>MSMAPKIMKRYLRLPTAREIWNALSKAFYDGSDVLQVFALNQKAFTAKQNGKSLSEYYGELVEIFQELDHRDTVVMKDPDDVITYKKSIERLRVHIFLAGLDEEFDQVRGEILHKELVPGLEECHALIRREATGHTKDRCYELVGYPEWWDHSQASKKRNPKNISNVAEANIGGNALGKGSALIATADTCDDFRNQLEDGKGQHQLEDVEEHLQNANLEHHQQDDHNEGVPIGQDENLLSEPSEHLPNTPHQSSTEVSSVLEPELPRK</sequence>
<evidence type="ECO:0000313" key="1">
    <source>
        <dbReference type="EMBL" id="KAI4323948.1"/>
    </source>
</evidence>
<gene>
    <name evidence="1" type="ORF">L6164_023519</name>
</gene>
<keyword evidence="2" id="KW-1185">Reference proteome</keyword>
<name>A0ACB9MIW6_BAUVA</name>
<evidence type="ECO:0000313" key="2">
    <source>
        <dbReference type="Proteomes" id="UP000828941"/>
    </source>
</evidence>
<protein>
    <submittedName>
        <fullName evidence="1">Uncharacterized protein</fullName>
    </submittedName>
</protein>
<comment type="caution">
    <text evidence="1">The sequence shown here is derived from an EMBL/GenBank/DDBJ whole genome shotgun (WGS) entry which is preliminary data.</text>
</comment>
<proteinExistence type="predicted"/>
<accession>A0ACB9MIW6</accession>
<organism evidence="1 2">
    <name type="scientific">Bauhinia variegata</name>
    <name type="common">Purple orchid tree</name>
    <name type="synonym">Phanera variegata</name>
    <dbReference type="NCBI Taxonomy" id="167791"/>
    <lineage>
        <taxon>Eukaryota</taxon>
        <taxon>Viridiplantae</taxon>
        <taxon>Streptophyta</taxon>
        <taxon>Embryophyta</taxon>
        <taxon>Tracheophyta</taxon>
        <taxon>Spermatophyta</taxon>
        <taxon>Magnoliopsida</taxon>
        <taxon>eudicotyledons</taxon>
        <taxon>Gunneridae</taxon>
        <taxon>Pentapetalae</taxon>
        <taxon>rosids</taxon>
        <taxon>fabids</taxon>
        <taxon>Fabales</taxon>
        <taxon>Fabaceae</taxon>
        <taxon>Cercidoideae</taxon>
        <taxon>Cercideae</taxon>
        <taxon>Bauhiniinae</taxon>
        <taxon>Bauhinia</taxon>
    </lineage>
</organism>
<dbReference type="Proteomes" id="UP000828941">
    <property type="component" value="Chromosome 9"/>
</dbReference>